<feature type="compositionally biased region" description="Basic and acidic residues" evidence="10">
    <location>
        <begin position="202"/>
        <end position="215"/>
    </location>
</feature>
<gene>
    <name evidence="12" type="ORF">I350_07439</name>
</gene>
<protein>
    <recommendedName>
        <fullName evidence="11">Rrn7/TAF1B N-terminal cyclin domain-containing protein</fullName>
    </recommendedName>
</protein>
<evidence type="ECO:0000256" key="3">
    <source>
        <dbReference type="ARBA" id="ARBA00022723"/>
    </source>
</evidence>
<evidence type="ECO:0000256" key="8">
    <source>
        <dbReference type="ARBA" id="ARBA00023163"/>
    </source>
</evidence>
<dbReference type="GO" id="GO:0042790">
    <property type="term" value="P:nucleolar large rRNA transcription by RNA polymerase I"/>
    <property type="evidence" value="ECO:0007669"/>
    <property type="project" value="TreeGrafter"/>
</dbReference>
<keyword evidence="5" id="KW-0862">Zinc</keyword>
<keyword evidence="8" id="KW-0804">Transcription</keyword>
<evidence type="ECO:0000256" key="10">
    <source>
        <dbReference type="SAM" id="MobiDB-lite"/>
    </source>
</evidence>
<feature type="compositionally biased region" description="Basic residues" evidence="10">
    <location>
        <begin position="361"/>
        <end position="382"/>
    </location>
</feature>
<evidence type="ECO:0000256" key="4">
    <source>
        <dbReference type="ARBA" id="ARBA00022771"/>
    </source>
</evidence>
<reference evidence="12 13" key="1">
    <citation type="submission" date="2016-06" db="EMBL/GenBank/DDBJ databases">
        <title>Evolution of pathogenesis and genome organization in the Tremellales.</title>
        <authorList>
            <person name="Cuomo C."/>
            <person name="Litvintseva A."/>
            <person name="Heitman J."/>
            <person name="Chen Y."/>
            <person name="Sun S."/>
            <person name="Springer D."/>
            <person name="Dromer F."/>
            <person name="Young S."/>
            <person name="Zeng Q."/>
            <person name="Chapman S."/>
            <person name="Gujja S."/>
            <person name="Saif S."/>
            <person name="Birren B."/>
        </authorList>
    </citation>
    <scope>NUCLEOTIDE SEQUENCE [LARGE SCALE GENOMIC DNA]</scope>
    <source>
        <strain evidence="12 13">CBS 6273</strain>
    </source>
</reference>
<proteinExistence type="inferred from homology"/>
<dbReference type="EMBL" id="MEKH01000012">
    <property type="protein sequence ID" value="ODN99276.1"/>
    <property type="molecule type" value="Genomic_DNA"/>
</dbReference>
<dbReference type="Proteomes" id="UP000095149">
    <property type="component" value="Unassembled WGS sequence"/>
</dbReference>
<name>A0A1E3JGM9_9TREE</name>
<feature type="compositionally biased region" description="Basic and acidic residues" evidence="10">
    <location>
        <begin position="712"/>
        <end position="727"/>
    </location>
</feature>
<dbReference type="PANTHER" id="PTHR31576">
    <property type="entry name" value="TATA BOX-BINDING PROTEIN-ASSOCIATED FACTOR RNA POLYMERASE I SUBUNIT B"/>
    <property type="match status" value="1"/>
</dbReference>
<comment type="subcellular location">
    <subcellularLocation>
        <location evidence="1">Nucleus</location>
        <location evidence="1">Nucleolus</location>
    </subcellularLocation>
</comment>
<dbReference type="OrthoDB" id="428577at2759"/>
<dbReference type="GO" id="GO:0001164">
    <property type="term" value="F:RNA polymerase I core promoter sequence-specific DNA binding"/>
    <property type="evidence" value="ECO:0007669"/>
    <property type="project" value="InterPro"/>
</dbReference>
<feature type="compositionally biased region" description="Basic residues" evidence="10">
    <location>
        <begin position="655"/>
        <end position="667"/>
    </location>
</feature>
<accession>A0A1E3JGM9</accession>
<comment type="similarity">
    <text evidence="2">Belongs to the RRN7/TAF1B family.</text>
</comment>
<feature type="compositionally biased region" description="Acidic residues" evidence="10">
    <location>
        <begin position="170"/>
        <end position="183"/>
    </location>
</feature>
<evidence type="ECO:0000256" key="5">
    <source>
        <dbReference type="ARBA" id="ARBA00022833"/>
    </source>
</evidence>
<feature type="compositionally biased region" description="Acidic residues" evidence="10">
    <location>
        <begin position="389"/>
        <end position="398"/>
    </location>
</feature>
<feature type="compositionally biased region" description="Basic and acidic residues" evidence="10">
    <location>
        <begin position="757"/>
        <end position="769"/>
    </location>
</feature>
<organism evidence="12 13">
    <name type="scientific">Cryptococcus amylolentus CBS 6273</name>
    <dbReference type="NCBI Taxonomy" id="1296118"/>
    <lineage>
        <taxon>Eukaryota</taxon>
        <taxon>Fungi</taxon>
        <taxon>Dikarya</taxon>
        <taxon>Basidiomycota</taxon>
        <taxon>Agaricomycotina</taxon>
        <taxon>Tremellomycetes</taxon>
        <taxon>Tremellales</taxon>
        <taxon>Cryptococcaceae</taxon>
        <taxon>Cryptococcus</taxon>
    </lineage>
</organism>
<feature type="region of interest" description="Disordered" evidence="10">
    <location>
        <begin position="639"/>
        <end position="769"/>
    </location>
</feature>
<keyword evidence="9" id="KW-0539">Nucleus</keyword>
<evidence type="ECO:0000256" key="6">
    <source>
        <dbReference type="ARBA" id="ARBA00023015"/>
    </source>
</evidence>
<feature type="compositionally biased region" description="Low complexity" evidence="10">
    <location>
        <begin position="668"/>
        <end position="679"/>
    </location>
</feature>
<sequence>MARKCPVCGSRKWKRDRVTGNAVCEDGHVLQDYRSELLVIDGGVNFQLQRRRTAKGPRTNKRRTEGRKNKELYHGNEAEYMKIQGLQLLIRHQSHTLSKLWQLPEAFEMIVRDLWAYQLSISVLPDIPAPPVAEEETPIQHSKCLPELRIDPDPQPDTRDEHSSSGSQSDSDEGESEPEDNIDPELLRDLEEGDGDGEDVEDGAKEDKNTRGDARWKRKRRLRAADTITTLVLALWMMRVPVMGSDIESLVNSVQIPYVDFGHSTYIPENMKKRLNRSVVQALSPRRSPSPSKIHDSCRIFARILYRKYGVQVPLFNFHPVSWSIVSSLGSAPMIHALLLRLMDLISVPFHLTTHDLSTITRKHRTQSSYKSRSKAKPKTRSQSRPTADDEEGDSDQEDAPRDEQEEGPRWEKYERTKRMYDELPPELSIVSAWVLLMKLVYGLDGQPRRVHFTSQVEHLADGRLRAALLSRDPAIGLPKGEIWLHELDRRLGEGILSARKKAPRISQAYFVSMEDTDIDSFLNNAEHVLLDHHAPGSDASHFPLPPCPPVLKPNKNSWTAFHSDLTPVVHTRPPLAQSSQTLPLMPGEKTRSYDTKDASGLYPREMEIVLKSAGEAVGFDWKEVGKVVKHWERKLEKVKGERRKAGRSLMSGYRRTKHRPSKRPSRPRTGSSRQPTSRDPSRARSKKRTGSTSVLASREDSRARPRTRASSRAESESFRGSREPSRVRGSVPGTPVLSRAGSRSRQSTGSPRTARRLAERSRDSSQVR</sequence>
<dbReference type="PANTHER" id="PTHR31576:SF2">
    <property type="entry name" value="TATA BOX-BINDING PROTEIN-ASSOCIATED FACTOR RNA POLYMERASE I SUBUNIT B"/>
    <property type="match status" value="1"/>
</dbReference>
<dbReference type="GO" id="GO:0008270">
    <property type="term" value="F:zinc ion binding"/>
    <property type="evidence" value="ECO:0007669"/>
    <property type="project" value="UniProtKB-KW"/>
</dbReference>
<evidence type="ECO:0000256" key="2">
    <source>
        <dbReference type="ARBA" id="ARBA00006899"/>
    </source>
</evidence>
<dbReference type="Pfam" id="PF20644">
    <property type="entry name" value="Rrn7_cyclin_N"/>
    <property type="match status" value="1"/>
</dbReference>
<evidence type="ECO:0000313" key="13">
    <source>
        <dbReference type="Proteomes" id="UP000095149"/>
    </source>
</evidence>
<keyword evidence="6" id="KW-0805">Transcription regulation</keyword>
<dbReference type="InterPro" id="IPR048540">
    <property type="entry name" value="Rrn7_cyclin_N"/>
</dbReference>
<evidence type="ECO:0000256" key="9">
    <source>
        <dbReference type="ARBA" id="ARBA00023242"/>
    </source>
</evidence>
<feature type="compositionally biased region" description="Basic and acidic residues" evidence="10">
    <location>
        <begin position="144"/>
        <end position="163"/>
    </location>
</feature>
<dbReference type="AlphaFoldDB" id="A0A1E3JGM9"/>
<dbReference type="InterPro" id="IPR033599">
    <property type="entry name" value="TAF1B/Rrn7"/>
</dbReference>
<dbReference type="GO" id="GO:0070860">
    <property type="term" value="C:RNA polymerase I core factor complex"/>
    <property type="evidence" value="ECO:0007669"/>
    <property type="project" value="InterPro"/>
</dbReference>
<evidence type="ECO:0000259" key="11">
    <source>
        <dbReference type="Pfam" id="PF20644"/>
    </source>
</evidence>
<comment type="caution">
    <text evidence="12">The sequence shown here is derived from an EMBL/GenBank/DDBJ whole genome shotgun (WGS) entry which is preliminary data.</text>
</comment>
<feature type="compositionally biased region" description="Acidic residues" evidence="10">
    <location>
        <begin position="191"/>
        <end position="201"/>
    </location>
</feature>
<evidence type="ECO:0000256" key="1">
    <source>
        <dbReference type="ARBA" id="ARBA00004604"/>
    </source>
</evidence>
<feature type="compositionally biased region" description="Basic and acidic residues" evidence="10">
    <location>
        <begin position="399"/>
        <end position="414"/>
    </location>
</feature>
<keyword evidence="3" id="KW-0479">Metal-binding</keyword>
<keyword evidence="4" id="KW-0863">Zinc-finger</keyword>
<feature type="domain" description="Rrn7/TAF1B N-terminal cyclin" evidence="11">
    <location>
        <begin position="86"/>
        <end position="260"/>
    </location>
</feature>
<feature type="region of interest" description="Disordered" evidence="10">
    <location>
        <begin position="132"/>
        <end position="219"/>
    </location>
</feature>
<feature type="region of interest" description="Disordered" evidence="10">
    <location>
        <begin position="577"/>
        <end position="597"/>
    </location>
</feature>
<evidence type="ECO:0000313" key="12">
    <source>
        <dbReference type="EMBL" id="ODN99276.1"/>
    </source>
</evidence>
<keyword evidence="7" id="KW-0238">DNA-binding</keyword>
<evidence type="ECO:0000256" key="7">
    <source>
        <dbReference type="ARBA" id="ARBA00023125"/>
    </source>
</evidence>
<feature type="region of interest" description="Disordered" evidence="10">
    <location>
        <begin position="361"/>
        <end position="414"/>
    </location>
</feature>
<feature type="compositionally biased region" description="Polar residues" evidence="10">
    <location>
        <begin position="742"/>
        <end position="752"/>
    </location>
</feature>